<organism evidence="1 2">
    <name type="scientific">Neophaeococcomyces mojaviensis</name>
    <dbReference type="NCBI Taxonomy" id="3383035"/>
    <lineage>
        <taxon>Eukaryota</taxon>
        <taxon>Fungi</taxon>
        <taxon>Dikarya</taxon>
        <taxon>Ascomycota</taxon>
        <taxon>Pezizomycotina</taxon>
        <taxon>Eurotiomycetes</taxon>
        <taxon>Chaetothyriomycetidae</taxon>
        <taxon>Chaetothyriales</taxon>
        <taxon>Chaetothyriales incertae sedis</taxon>
        <taxon>Neophaeococcomyces</taxon>
    </lineage>
</organism>
<accession>A0ACC3AH09</accession>
<keyword evidence="2" id="KW-1185">Reference proteome</keyword>
<comment type="caution">
    <text evidence="1">The sequence shown here is derived from an EMBL/GenBank/DDBJ whole genome shotgun (WGS) entry which is preliminary data.</text>
</comment>
<evidence type="ECO:0000313" key="2">
    <source>
        <dbReference type="Proteomes" id="UP001172386"/>
    </source>
</evidence>
<proteinExistence type="predicted"/>
<name>A0ACC3AH09_9EURO</name>
<evidence type="ECO:0000313" key="1">
    <source>
        <dbReference type="EMBL" id="KAJ9662020.1"/>
    </source>
</evidence>
<protein>
    <submittedName>
        <fullName evidence="1">Uncharacterized protein</fullName>
    </submittedName>
</protein>
<gene>
    <name evidence="1" type="ORF">H2198_001562</name>
</gene>
<reference evidence="1" key="1">
    <citation type="submission" date="2022-10" db="EMBL/GenBank/DDBJ databases">
        <title>Culturing micro-colonial fungi from biological soil crusts in the Mojave desert and describing Neophaeococcomyces mojavensis, and introducing the new genera and species Taxawa tesnikishii.</title>
        <authorList>
            <person name="Kurbessoian T."/>
            <person name="Stajich J.E."/>
        </authorList>
    </citation>
    <scope>NUCLEOTIDE SEQUENCE</scope>
    <source>
        <strain evidence="1">JES_112</strain>
    </source>
</reference>
<dbReference type="EMBL" id="JAPDRQ010000018">
    <property type="protein sequence ID" value="KAJ9662020.1"/>
    <property type="molecule type" value="Genomic_DNA"/>
</dbReference>
<dbReference type="Proteomes" id="UP001172386">
    <property type="component" value="Unassembled WGS sequence"/>
</dbReference>
<sequence>MSSAPKQGATVSSPRTTKAPTQCPYHTAILDLTKFPSDDLRGNNVMTRFLSEGPDEHPAILNRSDNNKTSIDKGCTCADKADRSACKL</sequence>